<protein>
    <recommendedName>
        <fullName evidence="3">DUF4145 domain-containing protein</fullName>
    </recommendedName>
</protein>
<sequence>MTDIRLPWPTPDSRAQLWASQFEDMHEILKDLTVPEGLQQEAESVLTTAIELIRFSFYRHEFSAVGAAVSLIAIEAALRDRYGRGRLVDYIQRARDDGLLTAEEADLLDTAGRPIRNQFAHGESPTSR</sequence>
<dbReference type="EMBL" id="JBHTEC010000004">
    <property type="protein sequence ID" value="MFD0287778.1"/>
    <property type="molecule type" value="Genomic_DNA"/>
</dbReference>
<evidence type="ECO:0000313" key="2">
    <source>
        <dbReference type="Proteomes" id="UP001596957"/>
    </source>
</evidence>
<accession>A0ABW2VX14</accession>
<proteinExistence type="predicted"/>
<gene>
    <name evidence="1" type="ORF">ACFQZP_40365</name>
</gene>
<dbReference type="RefSeq" id="WP_381255844.1">
    <property type="nucleotide sequence ID" value="NZ_JBHTBI010000014.1"/>
</dbReference>
<keyword evidence="2" id="KW-1185">Reference proteome</keyword>
<evidence type="ECO:0000313" key="1">
    <source>
        <dbReference type="EMBL" id="MFD0287778.1"/>
    </source>
</evidence>
<reference evidence="2" key="1">
    <citation type="journal article" date="2019" name="Int. J. Syst. Evol. Microbiol.">
        <title>The Global Catalogue of Microorganisms (GCM) 10K type strain sequencing project: providing services to taxonomists for standard genome sequencing and annotation.</title>
        <authorList>
            <consortium name="The Broad Institute Genomics Platform"/>
            <consortium name="The Broad Institute Genome Sequencing Center for Infectious Disease"/>
            <person name="Wu L."/>
            <person name="Ma J."/>
        </authorList>
    </citation>
    <scope>NUCLEOTIDE SEQUENCE [LARGE SCALE GENOMIC DNA]</scope>
    <source>
        <strain evidence="2">CGMCC 4.7198</strain>
    </source>
</reference>
<organism evidence="1 2">
    <name type="scientific">Streptomyces lutosisoli</name>
    <dbReference type="NCBI Taxonomy" id="2665721"/>
    <lineage>
        <taxon>Bacteria</taxon>
        <taxon>Bacillati</taxon>
        <taxon>Actinomycetota</taxon>
        <taxon>Actinomycetes</taxon>
        <taxon>Kitasatosporales</taxon>
        <taxon>Streptomycetaceae</taxon>
        <taxon>Streptomyces</taxon>
    </lineage>
</organism>
<name>A0ABW2VX14_9ACTN</name>
<comment type="caution">
    <text evidence="1">The sequence shown here is derived from an EMBL/GenBank/DDBJ whole genome shotgun (WGS) entry which is preliminary data.</text>
</comment>
<evidence type="ECO:0008006" key="3">
    <source>
        <dbReference type="Google" id="ProtNLM"/>
    </source>
</evidence>
<dbReference type="Proteomes" id="UP001596957">
    <property type="component" value="Unassembled WGS sequence"/>
</dbReference>